<evidence type="ECO:0000313" key="1">
    <source>
        <dbReference type="EMBL" id="NGO39934.1"/>
    </source>
</evidence>
<evidence type="ECO:0000313" key="2">
    <source>
        <dbReference type="Proteomes" id="UP000477311"/>
    </source>
</evidence>
<dbReference type="EMBL" id="JAAKYA010000077">
    <property type="protein sequence ID" value="NGO39934.1"/>
    <property type="molecule type" value="Genomic_DNA"/>
</dbReference>
<gene>
    <name evidence="1" type="ORF">G4L39_11110</name>
</gene>
<name>A0A6M1RX79_9BACT</name>
<keyword evidence="2" id="KW-1185">Reference proteome</keyword>
<dbReference type="RefSeq" id="WP_165108244.1">
    <property type="nucleotide sequence ID" value="NZ_JAAKYA010000077.1"/>
</dbReference>
<proteinExistence type="predicted"/>
<protein>
    <submittedName>
        <fullName evidence="1">Uncharacterized protein</fullName>
    </submittedName>
</protein>
<accession>A0A6M1RX79</accession>
<dbReference type="Proteomes" id="UP000477311">
    <property type="component" value="Unassembled WGS sequence"/>
</dbReference>
<comment type="caution">
    <text evidence="1">The sequence shown here is derived from an EMBL/GenBank/DDBJ whole genome shotgun (WGS) entry which is preliminary data.</text>
</comment>
<dbReference type="AlphaFoldDB" id="A0A6M1RX79"/>
<reference evidence="1 2" key="1">
    <citation type="submission" date="2020-02" db="EMBL/GenBank/DDBJ databases">
        <title>Draft genome sequence of Limisphaera ngatamarikiensis NGM72.4T, a thermophilic Verrucomicrobia grouped in subdivision 3.</title>
        <authorList>
            <person name="Carere C.R."/>
            <person name="Steen J."/>
            <person name="Hugenholtz P."/>
            <person name="Stott M.B."/>
        </authorList>
    </citation>
    <scope>NUCLEOTIDE SEQUENCE [LARGE SCALE GENOMIC DNA]</scope>
    <source>
        <strain evidence="1 2">NGM72.4</strain>
    </source>
</reference>
<sequence>MRQPTLQTVFGILKNVRRSGQVPFAGTQELSWQRTPVLSDCNLKRLYRQGVELKRMLAR</sequence>
<organism evidence="1 2">
    <name type="scientific">Limisphaera ngatamarikiensis</name>
    <dbReference type="NCBI Taxonomy" id="1324935"/>
    <lineage>
        <taxon>Bacteria</taxon>
        <taxon>Pseudomonadati</taxon>
        <taxon>Verrucomicrobiota</taxon>
        <taxon>Verrucomicrobiia</taxon>
        <taxon>Limisphaerales</taxon>
        <taxon>Limisphaeraceae</taxon>
        <taxon>Limisphaera</taxon>
    </lineage>
</organism>